<evidence type="ECO:0000256" key="1">
    <source>
        <dbReference type="SAM" id="SignalP"/>
    </source>
</evidence>
<dbReference type="EMBL" id="JBEWSZ010000007">
    <property type="protein sequence ID" value="MET2832154.1"/>
    <property type="molecule type" value="Genomic_DNA"/>
</dbReference>
<evidence type="ECO:0008006" key="4">
    <source>
        <dbReference type="Google" id="ProtNLM"/>
    </source>
</evidence>
<organism evidence="2 3">
    <name type="scientific">Mesorhizobium shangrilense</name>
    <dbReference type="NCBI Taxonomy" id="460060"/>
    <lineage>
        <taxon>Bacteria</taxon>
        <taxon>Pseudomonadati</taxon>
        <taxon>Pseudomonadota</taxon>
        <taxon>Alphaproteobacteria</taxon>
        <taxon>Hyphomicrobiales</taxon>
        <taxon>Phyllobacteriaceae</taxon>
        <taxon>Mesorhizobium</taxon>
    </lineage>
</organism>
<proteinExistence type="predicted"/>
<protein>
    <recommendedName>
        <fullName evidence="4">BA14K family protein</fullName>
    </recommendedName>
</protein>
<keyword evidence="1" id="KW-0732">Signal</keyword>
<keyword evidence="3" id="KW-1185">Reference proteome</keyword>
<evidence type="ECO:0000313" key="2">
    <source>
        <dbReference type="EMBL" id="MET2832154.1"/>
    </source>
</evidence>
<gene>
    <name evidence="2" type="ORF">ABVQ20_34930</name>
</gene>
<feature type="chain" id="PRO_5045140281" description="BA14K family protein" evidence="1">
    <location>
        <begin position="26"/>
        <end position="142"/>
    </location>
</feature>
<sequence length="142" mass="17058">MKFLSCMAAALVSTFALTSAVSVDAAPMFLPKAQSVQPGVIQIRDGVRWRHHFRGSGNYERYRGYYRPGYGGYDDSFPSGIVAGALIGSMYYGGGYYGDDPYYEAQYRPYYYRYHHRHHHRYYYHHRYHHHRHYYHRHYYRY</sequence>
<reference evidence="2 3" key="1">
    <citation type="submission" date="2024-06" db="EMBL/GenBank/DDBJ databases">
        <authorList>
            <person name="Kim D.-U."/>
        </authorList>
    </citation>
    <scope>NUCLEOTIDE SEQUENCE [LARGE SCALE GENOMIC DNA]</scope>
    <source>
        <strain evidence="2 3">KACC15460</strain>
    </source>
</reference>
<feature type="signal peptide" evidence="1">
    <location>
        <begin position="1"/>
        <end position="25"/>
    </location>
</feature>
<evidence type="ECO:0000313" key="3">
    <source>
        <dbReference type="Proteomes" id="UP001548832"/>
    </source>
</evidence>
<dbReference type="RefSeq" id="WP_354464378.1">
    <property type="nucleotide sequence ID" value="NZ_JBEWSZ010000007.1"/>
</dbReference>
<name>A0ABV2DQB5_9HYPH</name>
<accession>A0ABV2DQB5</accession>
<comment type="caution">
    <text evidence="2">The sequence shown here is derived from an EMBL/GenBank/DDBJ whole genome shotgun (WGS) entry which is preliminary data.</text>
</comment>
<dbReference type="Proteomes" id="UP001548832">
    <property type="component" value="Unassembled WGS sequence"/>
</dbReference>